<feature type="non-terminal residue" evidence="1">
    <location>
        <position position="76"/>
    </location>
</feature>
<keyword evidence="2" id="KW-1185">Reference proteome</keyword>
<organism evidence="1 2">
    <name type="scientific">Russula earlei</name>
    <dbReference type="NCBI Taxonomy" id="71964"/>
    <lineage>
        <taxon>Eukaryota</taxon>
        <taxon>Fungi</taxon>
        <taxon>Dikarya</taxon>
        <taxon>Basidiomycota</taxon>
        <taxon>Agaricomycotina</taxon>
        <taxon>Agaricomycetes</taxon>
        <taxon>Russulales</taxon>
        <taxon>Russulaceae</taxon>
        <taxon>Russula</taxon>
    </lineage>
</organism>
<evidence type="ECO:0000313" key="2">
    <source>
        <dbReference type="Proteomes" id="UP001207468"/>
    </source>
</evidence>
<sequence>LPEAQYQDESYCCMFVVTSGNVHIFPEFASGQGARVMGCIDFIPFVKWGIENTQGERLLEEHASHFRATGAYGQWL</sequence>
<evidence type="ECO:0000313" key="1">
    <source>
        <dbReference type="EMBL" id="KAI9450972.1"/>
    </source>
</evidence>
<feature type="non-terminal residue" evidence="1">
    <location>
        <position position="1"/>
    </location>
</feature>
<proteinExistence type="predicted"/>
<accession>A0ACC0TVP2</accession>
<dbReference type="EMBL" id="JAGFNK010000400">
    <property type="protein sequence ID" value="KAI9450972.1"/>
    <property type="molecule type" value="Genomic_DNA"/>
</dbReference>
<dbReference type="Proteomes" id="UP001207468">
    <property type="component" value="Unassembled WGS sequence"/>
</dbReference>
<gene>
    <name evidence="1" type="ORF">F5148DRAFT_965391</name>
</gene>
<reference evidence="1" key="1">
    <citation type="submission" date="2021-03" db="EMBL/GenBank/DDBJ databases">
        <title>Evolutionary priming and transition to the ectomycorrhizal habit in an iconic lineage of mushroom-forming fungi: is preadaptation a requirement?</title>
        <authorList>
            <consortium name="DOE Joint Genome Institute"/>
            <person name="Looney B.P."/>
            <person name="Miyauchi S."/>
            <person name="Morin E."/>
            <person name="Drula E."/>
            <person name="Courty P.E."/>
            <person name="Chicoki N."/>
            <person name="Fauchery L."/>
            <person name="Kohler A."/>
            <person name="Kuo A."/>
            <person name="LaButti K."/>
            <person name="Pangilinan J."/>
            <person name="Lipzen A."/>
            <person name="Riley R."/>
            <person name="Andreopoulos W."/>
            <person name="He G."/>
            <person name="Johnson J."/>
            <person name="Barry K.W."/>
            <person name="Grigoriev I.V."/>
            <person name="Nagy L."/>
            <person name="Hibbett D."/>
            <person name="Henrissat B."/>
            <person name="Matheny P.B."/>
            <person name="Labbe J."/>
            <person name="Martin A.F."/>
        </authorList>
    </citation>
    <scope>NUCLEOTIDE SEQUENCE</scope>
    <source>
        <strain evidence="1">BPL698</strain>
    </source>
</reference>
<protein>
    <submittedName>
        <fullName evidence="1">Uncharacterized protein</fullName>
    </submittedName>
</protein>
<name>A0ACC0TVP2_9AGAM</name>
<comment type="caution">
    <text evidence="1">The sequence shown here is derived from an EMBL/GenBank/DDBJ whole genome shotgun (WGS) entry which is preliminary data.</text>
</comment>